<evidence type="ECO:0000256" key="1">
    <source>
        <dbReference type="SAM" id="SignalP"/>
    </source>
</evidence>
<dbReference type="EMBL" id="JAVRQU010000022">
    <property type="protein sequence ID" value="KAK5691186.1"/>
    <property type="molecule type" value="Genomic_DNA"/>
</dbReference>
<gene>
    <name evidence="2" type="ORF">LTR97_011838</name>
</gene>
<protein>
    <recommendedName>
        <fullName evidence="4">Hydrophobin</fullName>
    </recommendedName>
</protein>
<feature type="signal peptide" evidence="1">
    <location>
        <begin position="1"/>
        <end position="17"/>
    </location>
</feature>
<evidence type="ECO:0000313" key="3">
    <source>
        <dbReference type="Proteomes" id="UP001310594"/>
    </source>
</evidence>
<reference evidence="2" key="1">
    <citation type="submission" date="2023-08" db="EMBL/GenBank/DDBJ databases">
        <title>Black Yeasts Isolated from many extreme environments.</title>
        <authorList>
            <person name="Coleine C."/>
            <person name="Stajich J.E."/>
            <person name="Selbmann L."/>
        </authorList>
    </citation>
    <scope>NUCLEOTIDE SEQUENCE</scope>
    <source>
        <strain evidence="2">CCFEE 5810</strain>
    </source>
</reference>
<organism evidence="2 3">
    <name type="scientific">Elasticomyces elasticus</name>
    <dbReference type="NCBI Taxonomy" id="574655"/>
    <lineage>
        <taxon>Eukaryota</taxon>
        <taxon>Fungi</taxon>
        <taxon>Dikarya</taxon>
        <taxon>Ascomycota</taxon>
        <taxon>Pezizomycotina</taxon>
        <taxon>Dothideomycetes</taxon>
        <taxon>Dothideomycetidae</taxon>
        <taxon>Mycosphaerellales</taxon>
        <taxon>Teratosphaeriaceae</taxon>
        <taxon>Elasticomyces</taxon>
    </lineage>
</organism>
<keyword evidence="1" id="KW-0732">Signal</keyword>
<dbReference type="AlphaFoldDB" id="A0AAN7W1L4"/>
<evidence type="ECO:0000313" key="2">
    <source>
        <dbReference type="EMBL" id="KAK5691186.1"/>
    </source>
</evidence>
<sequence>MRTYLLPTSLLLTLTAALQLPDFQPFLAALALNGATPTPTPTTGPSLHELLKRQATISANSCPTSYINCANLGAPNLCCDSNAVCSADFAGNVACCRKGAACSGTIGSIITAGTVSNGMLVGAAGAAGATSGSGGLVTAGATTTTNNGLASSTTAAGGNGLVAASTTTAGTVAGGGGFVLDGTSTVATPGFGVRGAEAPLLARAILKALQYLPI</sequence>
<dbReference type="PANTHER" id="PTHR39599">
    <property type="entry name" value="GPI-ANCHORED PROTEIN (EUROFUNG)-RELATED-RELATED"/>
    <property type="match status" value="1"/>
</dbReference>
<proteinExistence type="predicted"/>
<dbReference type="Proteomes" id="UP001310594">
    <property type="component" value="Unassembled WGS sequence"/>
</dbReference>
<evidence type="ECO:0008006" key="4">
    <source>
        <dbReference type="Google" id="ProtNLM"/>
    </source>
</evidence>
<feature type="chain" id="PRO_5042900449" description="Hydrophobin" evidence="1">
    <location>
        <begin position="18"/>
        <end position="214"/>
    </location>
</feature>
<comment type="caution">
    <text evidence="2">The sequence shown here is derived from an EMBL/GenBank/DDBJ whole genome shotgun (WGS) entry which is preliminary data.</text>
</comment>
<accession>A0AAN7W1L4</accession>
<name>A0AAN7W1L4_9PEZI</name>
<dbReference type="PANTHER" id="PTHR39599:SF1">
    <property type="entry name" value="GPI-ANCHORED PROTEIN (EUROFUNG)"/>
    <property type="match status" value="1"/>
</dbReference>